<dbReference type="GO" id="GO:0051539">
    <property type="term" value="F:4 iron, 4 sulfur cluster binding"/>
    <property type="evidence" value="ECO:0007669"/>
    <property type="project" value="UniProtKB-UniRule"/>
</dbReference>
<feature type="domain" description="4Fe-4S ferredoxin-type" evidence="7">
    <location>
        <begin position="56"/>
        <end position="84"/>
    </location>
</feature>
<keyword evidence="5 6" id="KW-0411">Iron-sulfur</keyword>
<dbReference type="GO" id="GO:0019154">
    <property type="term" value="F:glycolate dehydrogenase activity"/>
    <property type="evidence" value="ECO:0007669"/>
    <property type="project" value="UniProtKB-EC"/>
</dbReference>
<evidence type="ECO:0000256" key="4">
    <source>
        <dbReference type="ARBA" id="ARBA00023004"/>
    </source>
</evidence>
<dbReference type="AlphaFoldDB" id="A0A519BD98"/>
<keyword evidence="6" id="KW-0813">Transport</keyword>
<keyword evidence="1 6" id="KW-0004">4Fe-4S</keyword>
<dbReference type="PIRSF" id="PIRSF000139">
    <property type="entry name" value="Glc_ox_4Fe-4S"/>
    <property type="match status" value="1"/>
</dbReference>
<feature type="domain" description="4Fe-4S ferredoxin-type" evidence="7">
    <location>
        <begin position="4"/>
        <end position="33"/>
    </location>
</feature>
<evidence type="ECO:0000256" key="5">
    <source>
        <dbReference type="ARBA" id="ARBA00023014"/>
    </source>
</evidence>
<dbReference type="Pfam" id="PF13183">
    <property type="entry name" value="Fer4_8"/>
    <property type="match status" value="1"/>
</dbReference>
<dbReference type="PANTHER" id="PTHR32479">
    <property type="entry name" value="GLYCOLATE OXIDASE IRON-SULFUR SUBUNIT"/>
    <property type="match status" value="1"/>
</dbReference>
<evidence type="ECO:0000256" key="2">
    <source>
        <dbReference type="ARBA" id="ARBA00022723"/>
    </source>
</evidence>
<dbReference type="EC" id="1.1.99.14" evidence="6"/>
<comment type="cofactor">
    <cofactor evidence="6">
        <name>[4Fe-4S] cluster</name>
        <dbReference type="ChEBI" id="CHEBI:49883"/>
    </cofactor>
    <text evidence="6">Binds 2 [4Fe-4S] clusters.</text>
</comment>
<dbReference type="InterPro" id="IPR009051">
    <property type="entry name" value="Helical_ferredxn"/>
</dbReference>
<comment type="caution">
    <text evidence="8">The sequence shown here is derived from an EMBL/GenBank/DDBJ whole genome shotgun (WGS) entry which is preliminary data.</text>
</comment>
<protein>
    <recommendedName>
        <fullName evidence="6">Glycolate oxidase iron-sulfur subunit</fullName>
        <ecNumber evidence="6">1.1.99.14</ecNumber>
    </recommendedName>
</protein>
<dbReference type="EMBL" id="SGBD01000001">
    <property type="protein sequence ID" value="RZD15208.1"/>
    <property type="molecule type" value="Genomic_DNA"/>
</dbReference>
<evidence type="ECO:0000313" key="9">
    <source>
        <dbReference type="Proteomes" id="UP000320813"/>
    </source>
</evidence>
<dbReference type="PROSITE" id="PS00198">
    <property type="entry name" value="4FE4S_FER_1"/>
    <property type="match status" value="2"/>
</dbReference>
<keyword evidence="2 6" id="KW-0479">Metal-binding</keyword>
<dbReference type="InterPro" id="IPR017900">
    <property type="entry name" value="4Fe4S_Fe_S_CS"/>
</dbReference>
<accession>A0A519BD98</accession>
<proteinExistence type="predicted"/>
<evidence type="ECO:0000313" key="8">
    <source>
        <dbReference type="EMBL" id="RZD15208.1"/>
    </source>
</evidence>
<name>A0A519BD98_9DELT</name>
<dbReference type="InterPro" id="IPR012257">
    <property type="entry name" value="Glc_ox_4Fe-4S"/>
</dbReference>
<dbReference type="Gene3D" id="1.10.1060.10">
    <property type="entry name" value="Alpha-helical ferredoxin"/>
    <property type="match status" value="1"/>
</dbReference>
<reference evidence="8 9" key="1">
    <citation type="submission" date="2019-01" db="EMBL/GenBank/DDBJ databases">
        <title>Insights into ecological role of a new deltaproteobacterial order Candidatus Sinidesulfobacterales (Sva0485) by metagenomics and metatranscriptomics.</title>
        <authorList>
            <person name="Tan S."/>
            <person name="Liu J."/>
            <person name="Fang Y."/>
            <person name="Hedlund B.P."/>
            <person name="Lian Z.H."/>
            <person name="Huang L.Y."/>
            <person name="Li J.T."/>
            <person name="Huang L.N."/>
            <person name="Li W.J."/>
            <person name="Jiang H.C."/>
            <person name="Dong H.L."/>
            <person name="Shu W.S."/>
        </authorList>
    </citation>
    <scope>NUCLEOTIDE SEQUENCE [LARGE SCALE GENOMIC DNA]</scope>
    <source>
        <strain evidence="8">AP3</strain>
    </source>
</reference>
<evidence type="ECO:0000256" key="3">
    <source>
        <dbReference type="ARBA" id="ARBA00022737"/>
    </source>
</evidence>
<dbReference type="PANTHER" id="PTHR32479:SF20">
    <property type="entry name" value="GLYCOLATE OXIDASE IRON-SULFUR SUBUNIT"/>
    <property type="match status" value="1"/>
</dbReference>
<keyword evidence="3" id="KW-0677">Repeat</keyword>
<dbReference type="GO" id="GO:0046872">
    <property type="term" value="F:metal ion binding"/>
    <property type="evidence" value="ECO:0007669"/>
    <property type="project" value="UniProtKB-UniRule"/>
</dbReference>
<keyword evidence="6" id="KW-0249">Electron transport</keyword>
<evidence type="ECO:0000259" key="7">
    <source>
        <dbReference type="PROSITE" id="PS51379"/>
    </source>
</evidence>
<dbReference type="SUPFAM" id="SSF46548">
    <property type="entry name" value="alpha-helical ferredoxin"/>
    <property type="match status" value="1"/>
</dbReference>
<dbReference type="InterPro" id="IPR017896">
    <property type="entry name" value="4Fe4S_Fe-S-bd"/>
</dbReference>
<gene>
    <name evidence="8" type="ORF">EVJ47_02770</name>
</gene>
<dbReference type="Pfam" id="PF02754">
    <property type="entry name" value="CCG"/>
    <property type="match status" value="2"/>
</dbReference>
<comment type="catalytic activity">
    <reaction evidence="6">
        <text>(R)-lactate + A = pyruvate + AH2</text>
        <dbReference type="Rhea" id="RHEA:15089"/>
        <dbReference type="ChEBI" id="CHEBI:13193"/>
        <dbReference type="ChEBI" id="CHEBI:15361"/>
        <dbReference type="ChEBI" id="CHEBI:16004"/>
        <dbReference type="ChEBI" id="CHEBI:17499"/>
    </reaction>
</comment>
<comment type="function">
    <text evidence="6">Component of a complex that catalyzes the oxidation of glycolate to glyoxylate.</text>
</comment>
<dbReference type="PROSITE" id="PS51379">
    <property type="entry name" value="4FE4S_FER_2"/>
    <property type="match status" value="2"/>
</dbReference>
<organism evidence="8 9">
    <name type="scientific">Candidatus Acidulodesulfobacterium ferriphilum</name>
    <dbReference type="NCBI Taxonomy" id="2597223"/>
    <lineage>
        <taxon>Bacteria</taxon>
        <taxon>Deltaproteobacteria</taxon>
        <taxon>Candidatus Acidulodesulfobacterales</taxon>
        <taxon>Candidatus Acidulodesulfobacterium</taxon>
    </lineage>
</organism>
<sequence length="425" mass="47422">MELEDKDISYLNCVHCGKCLPVCPTYNISLNEFYSPRGRVRLILTDNADTMPLKVSKVAEAMSTCLLCGRCVKVCPNDVKIGNLIINEKIKLNKFQDNKFSVSAIALKALKNKRKILLKSALKIANIPLVNQLSRRFAPNPQGKAFISGRDYRFKAEGADASGKREEIRAGYFSGCVFNSIYPQISRDTVSSLIKNGVSVFVPANQGCCGLPFISSGDIKSFKDLALNNVNAFKDKDIDYIITSCASCSYSINNLYPLYFNENDEGYSEVLNFSKKLLNIWSFFKILEKRGVNIKTGKLKKDTDAVFHIPCHLSNLPGFKPSSYSESLIGEAGLIADKINGLKLKPLKHNYCCGNGGMFNIRHYDFSKEITRRKFEEIKEASPQNILTSCSGCMFSLSDQRGILKEKDAIPVNHLISIYAQSLKE</sequence>
<dbReference type="InterPro" id="IPR004017">
    <property type="entry name" value="Cys_rich_dom"/>
</dbReference>
<keyword evidence="4 6" id="KW-0408">Iron</keyword>
<evidence type="ECO:0000256" key="6">
    <source>
        <dbReference type="PIRNR" id="PIRNR000139"/>
    </source>
</evidence>
<evidence type="ECO:0000256" key="1">
    <source>
        <dbReference type="ARBA" id="ARBA00022485"/>
    </source>
</evidence>
<comment type="catalytic activity">
    <reaction evidence="6">
        <text>glycolate + A = glyoxylate + AH2</text>
        <dbReference type="Rhea" id="RHEA:21264"/>
        <dbReference type="ChEBI" id="CHEBI:13193"/>
        <dbReference type="ChEBI" id="CHEBI:17499"/>
        <dbReference type="ChEBI" id="CHEBI:29805"/>
        <dbReference type="ChEBI" id="CHEBI:36655"/>
        <dbReference type="EC" id="1.1.99.14"/>
    </reaction>
</comment>
<dbReference type="Proteomes" id="UP000320813">
    <property type="component" value="Unassembled WGS sequence"/>
</dbReference>